<keyword evidence="2" id="KW-1185">Reference proteome</keyword>
<dbReference type="AlphaFoldDB" id="A0A553PQY5"/>
<dbReference type="STRING" id="6832.A0A553PQY5"/>
<dbReference type="OMA" id="IRESHHG"/>
<sequence>MELQNNLALRKTTKSCDLESTLDGKKELSNYRPIALLPIASKVLESVVCGRMSEFLETQNILPAPAQHGFREKRSPTTAVLSMLIQWRSDLMIHMEVGLLAFDLCSAFGSLDAIILSGKMEILGFDHLSIKWTWSFLSGRSQRVVVKNT</sequence>
<gene>
    <name evidence="1" type="ORF">TCAL_17090</name>
</gene>
<dbReference type="Proteomes" id="UP000318571">
    <property type="component" value="Chromosome 6"/>
</dbReference>
<comment type="caution">
    <text evidence="1">The sequence shown here is derived from an EMBL/GenBank/DDBJ whole genome shotgun (WGS) entry which is preliminary data.</text>
</comment>
<evidence type="ECO:0000313" key="2">
    <source>
        <dbReference type="Proteomes" id="UP000318571"/>
    </source>
</evidence>
<proteinExistence type="predicted"/>
<name>A0A553PQY5_TIGCA</name>
<dbReference type="EMBL" id="VCGU01000002">
    <property type="protein sequence ID" value="TRY80093.1"/>
    <property type="molecule type" value="Genomic_DNA"/>
</dbReference>
<organism evidence="1 2">
    <name type="scientific">Tigriopus californicus</name>
    <name type="common">Marine copepod</name>
    <dbReference type="NCBI Taxonomy" id="6832"/>
    <lineage>
        <taxon>Eukaryota</taxon>
        <taxon>Metazoa</taxon>
        <taxon>Ecdysozoa</taxon>
        <taxon>Arthropoda</taxon>
        <taxon>Crustacea</taxon>
        <taxon>Multicrustacea</taxon>
        <taxon>Hexanauplia</taxon>
        <taxon>Copepoda</taxon>
        <taxon>Harpacticoida</taxon>
        <taxon>Harpacticidae</taxon>
        <taxon>Tigriopus</taxon>
    </lineage>
</organism>
<protein>
    <submittedName>
        <fullName evidence="1">Uncharacterized protein</fullName>
    </submittedName>
</protein>
<reference evidence="1 2" key="1">
    <citation type="journal article" date="2018" name="Nat. Ecol. Evol.">
        <title>Genomic signatures of mitonuclear coevolution across populations of Tigriopus californicus.</title>
        <authorList>
            <person name="Barreto F.S."/>
            <person name="Watson E.T."/>
            <person name="Lima T.G."/>
            <person name="Willett C.S."/>
            <person name="Edmands S."/>
            <person name="Li W."/>
            <person name="Burton R.S."/>
        </authorList>
    </citation>
    <scope>NUCLEOTIDE SEQUENCE [LARGE SCALE GENOMIC DNA]</scope>
    <source>
        <strain evidence="1 2">San Diego</strain>
    </source>
</reference>
<accession>A0A553PQY5</accession>
<evidence type="ECO:0000313" key="1">
    <source>
        <dbReference type="EMBL" id="TRY80093.1"/>
    </source>
</evidence>
<dbReference type="PANTHER" id="PTHR33332">
    <property type="entry name" value="REVERSE TRANSCRIPTASE DOMAIN-CONTAINING PROTEIN"/>
    <property type="match status" value="1"/>
</dbReference>